<comment type="caution">
    <text evidence="1">The sequence shown here is derived from an EMBL/GenBank/DDBJ whole genome shotgun (WGS) entry which is preliminary data.</text>
</comment>
<evidence type="ECO:0000313" key="1">
    <source>
        <dbReference type="EMBL" id="HIV75395.1"/>
    </source>
</evidence>
<dbReference type="EMBL" id="DXHX01000138">
    <property type="protein sequence ID" value="HIV75395.1"/>
    <property type="molecule type" value="Genomic_DNA"/>
</dbReference>
<organism evidence="1 2">
    <name type="scientific">Candidatus Pseudogracilibacillus intestinigallinarum</name>
    <dbReference type="NCBI Taxonomy" id="2838742"/>
    <lineage>
        <taxon>Bacteria</taxon>
        <taxon>Bacillati</taxon>
        <taxon>Bacillota</taxon>
        <taxon>Bacilli</taxon>
        <taxon>Bacillales</taxon>
        <taxon>Bacillaceae</taxon>
        <taxon>Pseudogracilibacillus</taxon>
    </lineage>
</organism>
<dbReference type="Proteomes" id="UP000823937">
    <property type="component" value="Unassembled WGS sequence"/>
</dbReference>
<name>A0A9D1PP96_9BACI</name>
<reference evidence="1" key="1">
    <citation type="journal article" date="2021" name="PeerJ">
        <title>Extensive microbial diversity within the chicken gut microbiome revealed by metagenomics and culture.</title>
        <authorList>
            <person name="Gilroy R."/>
            <person name="Ravi A."/>
            <person name="Getino M."/>
            <person name="Pursley I."/>
            <person name="Horton D.L."/>
            <person name="Alikhan N.F."/>
            <person name="Baker D."/>
            <person name="Gharbi K."/>
            <person name="Hall N."/>
            <person name="Watson M."/>
            <person name="Adriaenssens E.M."/>
            <person name="Foster-Nyarko E."/>
            <person name="Jarju S."/>
            <person name="Secka A."/>
            <person name="Antonio M."/>
            <person name="Oren A."/>
            <person name="Chaudhuri R.R."/>
            <person name="La Ragione R."/>
            <person name="Hildebrand F."/>
            <person name="Pallen M.J."/>
        </authorList>
    </citation>
    <scope>NUCLEOTIDE SEQUENCE</scope>
    <source>
        <strain evidence="1">CHK169-2315</strain>
    </source>
</reference>
<dbReference type="AlphaFoldDB" id="A0A9D1PP96"/>
<dbReference type="InterPro" id="IPR014199">
    <property type="entry name" value="Spore_YtxC"/>
</dbReference>
<accession>A0A9D1PP96</accession>
<protein>
    <submittedName>
        <fullName evidence="1">Sporulation protein YtxC</fullName>
    </submittedName>
</protein>
<proteinExistence type="predicted"/>
<sequence length="277" mass="34394">MRKIYFHCEDELMYFCELLFQKEKKIHLHWENQSRHKNELTILQHVPDDSIKACMIQLFMQFRFHRMMKEIIQDTFHYDKDEEVEAIMYWTDWVITANIHHERLYKHHETFQKFLRPLFSRYIFDRTYIHFDEMCLFSRQEVKRKMTQIVGYAIDEWKEEERYQHFIHAIRVYIQSRPSKIDEIHILHEDTFQFFTYRGEKIVQEQIEHHLEKEPLYLFGIDTLEYDVTPVITFLPKQIYVYTDDLADTKVTALRNIFEEKVTPLQKKYFPFRVKEN</sequence>
<evidence type="ECO:0000313" key="2">
    <source>
        <dbReference type="Proteomes" id="UP000823937"/>
    </source>
</evidence>
<dbReference type="Pfam" id="PF08812">
    <property type="entry name" value="YtxC"/>
    <property type="match status" value="1"/>
</dbReference>
<gene>
    <name evidence="1" type="ORF">H9895_09975</name>
</gene>
<reference evidence="1" key="2">
    <citation type="submission" date="2021-04" db="EMBL/GenBank/DDBJ databases">
        <authorList>
            <person name="Gilroy R."/>
        </authorList>
    </citation>
    <scope>NUCLEOTIDE SEQUENCE</scope>
    <source>
        <strain evidence="1">CHK169-2315</strain>
    </source>
</reference>